<dbReference type="PANTHER" id="PTHR30055:SF146">
    <property type="entry name" value="HTH-TYPE TRANSCRIPTIONAL DUAL REGULATOR CECR"/>
    <property type="match status" value="1"/>
</dbReference>
<dbReference type="FunFam" id="1.10.10.60:FF:000141">
    <property type="entry name" value="TetR family transcriptional regulator"/>
    <property type="match status" value="1"/>
</dbReference>
<keyword evidence="1" id="KW-0805">Transcription regulation</keyword>
<sequence>MTEEKRTAGRPKALSDEERRNRILDAAGALFIEAGYEATDMKRIAERCGMSKKTLYLVFQNKEDLFATLVCDPRAYASAPDVDLAGASGEARLVEILLRLAMWVLAPRQIGLTRLIIAEAFKTPELAGRFREQAIEIGRRSIIAGLDFLSGPTRTGPDVEQLASLLFGAAIADLQLRALVGENIEEARQEDRLRENIRLVVQSLLRADGTGPDHLPPETPIRA</sequence>
<feature type="domain" description="HTH tetR-type" evidence="5">
    <location>
        <begin position="17"/>
        <end position="77"/>
    </location>
</feature>
<evidence type="ECO:0000256" key="1">
    <source>
        <dbReference type="ARBA" id="ARBA00023015"/>
    </source>
</evidence>
<dbReference type="Pfam" id="PF00440">
    <property type="entry name" value="TetR_N"/>
    <property type="match status" value="1"/>
</dbReference>
<evidence type="ECO:0000259" key="5">
    <source>
        <dbReference type="PROSITE" id="PS50977"/>
    </source>
</evidence>
<name>A0A4U1JQX2_RHOCA</name>
<dbReference type="PRINTS" id="PR00455">
    <property type="entry name" value="HTHTETR"/>
</dbReference>
<dbReference type="InterPro" id="IPR039536">
    <property type="entry name" value="TetR_C_Proteobacteria"/>
</dbReference>
<evidence type="ECO:0000313" key="7">
    <source>
        <dbReference type="Proteomes" id="UP000310597"/>
    </source>
</evidence>
<protein>
    <submittedName>
        <fullName evidence="6">TetR/AcrR family transcriptional regulator</fullName>
    </submittedName>
</protein>
<dbReference type="OrthoDB" id="8478851at2"/>
<dbReference type="Pfam" id="PF14246">
    <property type="entry name" value="TetR_C_7"/>
    <property type="match status" value="1"/>
</dbReference>
<gene>
    <name evidence="6" type="ORF">FBT96_09400</name>
</gene>
<dbReference type="AlphaFoldDB" id="A0A4U1JQX2"/>
<dbReference type="RefSeq" id="WP_136906040.1">
    <property type="nucleotide sequence ID" value="NZ_SWJZ01000031.1"/>
</dbReference>
<dbReference type="InterPro" id="IPR009057">
    <property type="entry name" value="Homeodomain-like_sf"/>
</dbReference>
<dbReference type="PROSITE" id="PS50977">
    <property type="entry name" value="HTH_TETR_2"/>
    <property type="match status" value="1"/>
</dbReference>
<dbReference type="EMBL" id="SWJZ01000031">
    <property type="protein sequence ID" value="TKD21407.1"/>
    <property type="molecule type" value="Genomic_DNA"/>
</dbReference>
<organism evidence="6 7">
    <name type="scientific">Rhodobacter capsulatus</name>
    <name type="common">Rhodopseudomonas capsulata</name>
    <dbReference type="NCBI Taxonomy" id="1061"/>
    <lineage>
        <taxon>Bacteria</taxon>
        <taxon>Pseudomonadati</taxon>
        <taxon>Pseudomonadota</taxon>
        <taxon>Alphaproteobacteria</taxon>
        <taxon>Rhodobacterales</taxon>
        <taxon>Rhodobacter group</taxon>
        <taxon>Rhodobacter</taxon>
    </lineage>
</organism>
<reference evidence="6 7" key="1">
    <citation type="submission" date="2019-04" db="EMBL/GenBank/DDBJ databases">
        <title>Draft Whole-Genome sequence of the purple photosynthetic bacterium Rhodobacter capsulatus SP108 with an indigenous class A beta-lactamase.</title>
        <authorList>
            <person name="Robertson S."/>
            <person name="Meyer T.E."/>
            <person name="Kyndt J.A."/>
        </authorList>
    </citation>
    <scope>NUCLEOTIDE SEQUENCE [LARGE SCALE GENOMIC DNA]</scope>
    <source>
        <strain evidence="6 7">SP108</strain>
    </source>
</reference>
<dbReference type="Proteomes" id="UP000310597">
    <property type="component" value="Unassembled WGS sequence"/>
</dbReference>
<dbReference type="PANTHER" id="PTHR30055">
    <property type="entry name" value="HTH-TYPE TRANSCRIPTIONAL REGULATOR RUTR"/>
    <property type="match status" value="1"/>
</dbReference>
<keyword evidence="3" id="KW-0804">Transcription</keyword>
<dbReference type="Gene3D" id="1.10.357.10">
    <property type="entry name" value="Tetracycline Repressor, domain 2"/>
    <property type="match status" value="1"/>
</dbReference>
<evidence type="ECO:0000313" key="6">
    <source>
        <dbReference type="EMBL" id="TKD21407.1"/>
    </source>
</evidence>
<dbReference type="GO" id="GO:0003700">
    <property type="term" value="F:DNA-binding transcription factor activity"/>
    <property type="evidence" value="ECO:0007669"/>
    <property type="project" value="TreeGrafter"/>
</dbReference>
<comment type="caution">
    <text evidence="6">The sequence shown here is derived from an EMBL/GenBank/DDBJ whole genome shotgun (WGS) entry which is preliminary data.</text>
</comment>
<dbReference type="GO" id="GO:0000976">
    <property type="term" value="F:transcription cis-regulatory region binding"/>
    <property type="evidence" value="ECO:0007669"/>
    <property type="project" value="TreeGrafter"/>
</dbReference>
<proteinExistence type="predicted"/>
<dbReference type="SUPFAM" id="SSF46689">
    <property type="entry name" value="Homeodomain-like"/>
    <property type="match status" value="1"/>
</dbReference>
<keyword evidence="2 4" id="KW-0238">DNA-binding</keyword>
<dbReference type="InterPro" id="IPR050109">
    <property type="entry name" value="HTH-type_TetR-like_transc_reg"/>
</dbReference>
<evidence type="ECO:0000256" key="4">
    <source>
        <dbReference type="PROSITE-ProRule" id="PRU00335"/>
    </source>
</evidence>
<evidence type="ECO:0000256" key="3">
    <source>
        <dbReference type="ARBA" id="ARBA00023163"/>
    </source>
</evidence>
<feature type="DNA-binding region" description="H-T-H motif" evidence="4">
    <location>
        <begin position="40"/>
        <end position="59"/>
    </location>
</feature>
<dbReference type="InterPro" id="IPR001647">
    <property type="entry name" value="HTH_TetR"/>
</dbReference>
<evidence type="ECO:0000256" key="2">
    <source>
        <dbReference type="ARBA" id="ARBA00023125"/>
    </source>
</evidence>
<accession>A0A4U1JQX2</accession>